<accession>A0A2L0UZN9</accession>
<dbReference type="KEGG" id="vg:40088217"/>
<dbReference type="GeneID" id="40088217"/>
<dbReference type="OrthoDB" id="6825at10239"/>
<sequence length="414" mass="47562">METGFEKLLEGAVLSEDTKAALSTAWKRKLDEARSEIRDEEAYKLREEFASRFESDKSDLVEAMNLMITDSLSETFKEIEDEKKELVSERKALADKLSKADAEKEKSISEHAKVMEQFILNVLSKEIRELNESVKEIGAEKDKFISESKEAEAKREEESEKKLEVLESFVRKQLAKELNEFQQDKRQLVETRVKLITEGRAKMAETRKAFIERASRIVESTIEERLTSELTQLRSDLKEAKQLHFGRKLFEAFQEEFLSSHLSEGTKVKKLMTELDVAKRTISESATRIAESKKVVENMQRRINLAEDKIQREKTLNTLLAPLNRENRKIMSELLESVQTPALKAAFDRNLPHLMESGASSQGRRMLSETSAKTKPVEVTGNRTTRLVESTQQKDVDTFELEINDLKRLAGIKK</sequence>
<feature type="coiled-coil region" evidence="1">
    <location>
        <begin position="69"/>
        <end position="191"/>
    </location>
</feature>
<dbReference type="RefSeq" id="YP_009611879.1">
    <property type="nucleotide sequence ID" value="NC_042013.1"/>
</dbReference>
<reference evidence="3 4" key="1">
    <citation type="submission" date="2017-06" db="EMBL/GenBank/DDBJ databases">
        <authorList>
            <person name="Kim H.J."/>
            <person name="Triplett B.A."/>
        </authorList>
    </citation>
    <scope>NUCLEOTIDE SEQUENCE [LARGE SCALE GENOMIC DNA]</scope>
</reference>
<name>A0A2L0UZN9_9CAUD</name>
<evidence type="ECO:0000313" key="4">
    <source>
        <dbReference type="Proteomes" id="UP000223025"/>
    </source>
</evidence>
<evidence type="ECO:0000313" key="3">
    <source>
        <dbReference type="EMBL" id="AUZ94996.1"/>
    </source>
</evidence>
<proteinExistence type="predicted"/>
<dbReference type="Proteomes" id="UP000223025">
    <property type="component" value="Segment"/>
</dbReference>
<evidence type="ECO:0000256" key="2">
    <source>
        <dbReference type="SAM" id="MobiDB-lite"/>
    </source>
</evidence>
<protein>
    <submittedName>
        <fullName evidence="3">DNA double-strand break repair Rad50 ATPase</fullName>
    </submittedName>
</protein>
<feature type="region of interest" description="Disordered" evidence="2">
    <location>
        <begin position="356"/>
        <end position="379"/>
    </location>
</feature>
<feature type="coiled-coil region" evidence="1">
    <location>
        <begin position="289"/>
        <end position="316"/>
    </location>
</feature>
<dbReference type="EMBL" id="MF403008">
    <property type="protein sequence ID" value="AUZ94996.1"/>
    <property type="molecule type" value="Genomic_DNA"/>
</dbReference>
<keyword evidence="4" id="KW-1185">Reference proteome</keyword>
<keyword evidence="1" id="KW-0175">Coiled coil</keyword>
<evidence type="ECO:0000256" key="1">
    <source>
        <dbReference type="SAM" id="Coils"/>
    </source>
</evidence>
<feature type="compositionally biased region" description="Polar residues" evidence="2">
    <location>
        <begin position="358"/>
        <end position="373"/>
    </location>
</feature>
<organism evidence="3 4">
    <name type="scientific">Agrobacterium phage Atu_ph07</name>
    <dbReference type="NCBI Taxonomy" id="2024264"/>
    <lineage>
        <taxon>Viruses</taxon>
        <taxon>Duplodnaviria</taxon>
        <taxon>Heunggongvirae</taxon>
        <taxon>Uroviricota</taxon>
        <taxon>Caudoviricetes</taxon>
        <taxon>Polybotosvirus</taxon>
        <taxon>Polybotosvirus Atuph07</taxon>
    </lineage>
</organism>